<feature type="signal peptide" evidence="10">
    <location>
        <begin position="1"/>
        <end position="32"/>
    </location>
</feature>
<dbReference type="InterPro" id="IPR036179">
    <property type="entry name" value="Ig-like_dom_sf"/>
</dbReference>
<dbReference type="GeneID" id="101710486"/>
<dbReference type="PRINTS" id="PR00213">
    <property type="entry name" value="MYELINP0"/>
</dbReference>
<accession>A0AAX6R118</accession>
<evidence type="ECO:0000256" key="4">
    <source>
        <dbReference type="ARBA" id="ARBA00022729"/>
    </source>
</evidence>
<proteinExistence type="inferred from homology"/>
<dbReference type="InterPro" id="IPR013783">
    <property type="entry name" value="Ig-like_fold"/>
</dbReference>
<evidence type="ECO:0000313" key="12">
    <source>
        <dbReference type="Proteomes" id="UP000694906"/>
    </source>
</evidence>
<dbReference type="FunFam" id="2.60.40.10:FF:000193">
    <property type="entry name" value="Myelin protein zero-like 1 like"/>
    <property type="match status" value="1"/>
</dbReference>
<dbReference type="Pfam" id="PF07686">
    <property type="entry name" value="V-set"/>
    <property type="match status" value="1"/>
</dbReference>
<sequence length="220" mass="24741">MQQSGAAAGSRGCALFPLLSVLFFQGVHIVISLEINADTHVRGYVGEKIKLRCMFKSTSHVTDKLTIDWTYRPPSSSRTESIFHYQSFQYPTTAGTFRDRISWAGNVYKGDASISISNPTLKDNGTFSCAVKNPPDVHHNIPLTELTVTERALTRRKKMSAWQGFVSAVLSVWIQTMKRHTDESLHGRKTENIPFHWLLKPLEGMELAWIMMKEDSGAPV</sequence>
<dbReference type="SMART" id="SM00406">
    <property type="entry name" value="IGv"/>
    <property type="match status" value="1"/>
</dbReference>
<keyword evidence="7" id="KW-1015">Disulfide bond</keyword>
<dbReference type="InterPro" id="IPR013106">
    <property type="entry name" value="Ig_V-set"/>
</dbReference>
<evidence type="ECO:0000256" key="1">
    <source>
        <dbReference type="ARBA" id="ARBA00004479"/>
    </source>
</evidence>
<evidence type="ECO:0000256" key="8">
    <source>
        <dbReference type="ARBA" id="ARBA00023180"/>
    </source>
</evidence>
<protein>
    <submittedName>
        <fullName evidence="13">Myelin protein zero-like protein 3 isoform X2</fullName>
    </submittedName>
</protein>
<keyword evidence="5" id="KW-1133">Transmembrane helix</keyword>
<evidence type="ECO:0000256" key="5">
    <source>
        <dbReference type="ARBA" id="ARBA00022989"/>
    </source>
</evidence>
<evidence type="ECO:0000256" key="3">
    <source>
        <dbReference type="ARBA" id="ARBA00022692"/>
    </source>
</evidence>
<keyword evidence="6" id="KW-0472">Membrane</keyword>
<dbReference type="InterPro" id="IPR000920">
    <property type="entry name" value="Myelin_P0-rel"/>
</dbReference>
<dbReference type="RefSeq" id="XP_012932017.1">
    <property type="nucleotide sequence ID" value="XM_013076563.2"/>
</dbReference>
<reference evidence="13" key="1">
    <citation type="submission" date="2025-08" db="UniProtKB">
        <authorList>
            <consortium name="RefSeq"/>
        </authorList>
    </citation>
    <scope>IDENTIFICATION</scope>
</reference>
<organism evidence="12 13">
    <name type="scientific">Heterocephalus glaber</name>
    <name type="common">Naked mole rat</name>
    <dbReference type="NCBI Taxonomy" id="10181"/>
    <lineage>
        <taxon>Eukaryota</taxon>
        <taxon>Metazoa</taxon>
        <taxon>Chordata</taxon>
        <taxon>Craniata</taxon>
        <taxon>Vertebrata</taxon>
        <taxon>Euteleostomi</taxon>
        <taxon>Mammalia</taxon>
        <taxon>Eutheria</taxon>
        <taxon>Euarchontoglires</taxon>
        <taxon>Glires</taxon>
        <taxon>Rodentia</taxon>
        <taxon>Hystricomorpha</taxon>
        <taxon>Bathyergidae</taxon>
        <taxon>Heterocephalus</taxon>
    </lineage>
</organism>
<dbReference type="GO" id="GO:0005886">
    <property type="term" value="C:plasma membrane"/>
    <property type="evidence" value="ECO:0007669"/>
    <property type="project" value="TreeGrafter"/>
</dbReference>
<keyword evidence="4 10" id="KW-0732">Signal</keyword>
<feature type="domain" description="Ig-like" evidence="11">
    <location>
        <begin position="17"/>
        <end position="149"/>
    </location>
</feature>
<comment type="similarity">
    <text evidence="2">Belongs to the myelin P0 protein family.</text>
</comment>
<dbReference type="Gene3D" id="2.60.40.10">
    <property type="entry name" value="Immunoglobulins"/>
    <property type="match status" value="1"/>
</dbReference>
<dbReference type="SMART" id="SM00409">
    <property type="entry name" value="IG"/>
    <property type="match status" value="1"/>
</dbReference>
<evidence type="ECO:0000256" key="2">
    <source>
        <dbReference type="ARBA" id="ARBA00007180"/>
    </source>
</evidence>
<dbReference type="Proteomes" id="UP000694906">
    <property type="component" value="Unplaced"/>
</dbReference>
<keyword evidence="12" id="KW-1185">Reference proteome</keyword>
<evidence type="ECO:0000256" key="7">
    <source>
        <dbReference type="ARBA" id="ARBA00023157"/>
    </source>
</evidence>
<dbReference type="SUPFAM" id="SSF48726">
    <property type="entry name" value="Immunoglobulin"/>
    <property type="match status" value="1"/>
</dbReference>
<evidence type="ECO:0000256" key="6">
    <source>
        <dbReference type="ARBA" id="ARBA00023136"/>
    </source>
</evidence>
<evidence type="ECO:0000313" key="13">
    <source>
        <dbReference type="RefSeq" id="XP_012932017.1"/>
    </source>
</evidence>
<keyword evidence="9" id="KW-0393">Immunoglobulin domain</keyword>
<name>A0AAX6R118_HETGA</name>
<gene>
    <name evidence="13" type="primary">Mpzl3</name>
</gene>
<feature type="chain" id="PRO_5043354613" evidence="10">
    <location>
        <begin position="33"/>
        <end position="220"/>
    </location>
</feature>
<dbReference type="PANTHER" id="PTHR13869:SF20">
    <property type="entry name" value="MYELIN PROTEIN ZERO-LIKE PROTEIN 3"/>
    <property type="match status" value="1"/>
</dbReference>
<dbReference type="CTD" id="196264"/>
<dbReference type="AlphaFoldDB" id="A0AAX6R118"/>
<dbReference type="PANTHER" id="PTHR13869">
    <property type="entry name" value="MYELIN P0 RELATED"/>
    <property type="match status" value="1"/>
</dbReference>
<dbReference type="PROSITE" id="PS50835">
    <property type="entry name" value="IG_LIKE"/>
    <property type="match status" value="1"/>
</dbReference>
<evidence type="ECO:0000256" key="9">
    <source>
        <dbReference type="ARBA" id="ARBA00023319"/>
    </source>
</evidence>
<comment type="subcellular location">
    <subcellularLocation>
        <location evidence="1">Membrane</location>
        <topology evidence="1">Single-pass type I membrane protein</topology>
    </subcellularLocation>
</comment>
<evidence type="ECO:0000256" key="10">
    <source>
        <dbReference type="SAM" id="SignalP"/>
    </source>
</evidence>
<dbReference type="InterPro" id="IPR003599">
    <property type="entry name" value="Ig_sub"/>
</dbReference>
<dbReference type="InterPro" id="IPR007110">
    <property type="entry name" value="Ig-like_dom"/>
</dbReference>
<keyword evidence="3" id="KW-0812">Transmembrane</keyword>
<keyword evidence="8" id="KW-0325">Glycoprotein</keyword>
<evidence type="ECO:0000259" key="11">
    <source>
        <dbReference type="PROSITE" id="PS50835"/>
    </source>
</evidence>